<reference evidence="12" key="1">
    <citation type="submission" date="2019-08" db="EMBL/GenBank/DDBJ databases">
        <title>Reference gene set and small RNA set construction with multiple tissues from Davidia involucrata Baill.</title>
        <authorList>
            <person name="Yang H."/>
            <person name="Zhou C."/>
            <person name="Li G."/>
            <person name="Wang J."/>
            <person name="Gao P."/>
            <person name="Wang M."/>
            <person name="Wang R."/>
            <person name="Zhao Y."/>
        </authorList>
    </citation>
    <scope>NUCLEOTIDE SEQUENCE</scope>
    <source>
        <tissue evidence="12">Mixed with DoveR01_LX</tissue>
    </source>
</reference>
<dbReference type="AlphaFoldDB" id="A0A5B7BP34"/>
<dbReference type="Pfam" id="PF04101">
    <property type="entry name" value="Glyco_tran_28_C"/>
    <property type="match status" value="1"/>
</dbReference>
<dbReference type="FunFam" id="3.40.50.2000:FF:000111">
    <property type="entry name" value="Monogalactosyldiacylglycerol synthase 3, chloroplastic"/>
    <property type="match status" value="1"/>
</dbReference>
<keyword evidence="7" id="KW-0809">Transit peptide</keyword>
<evidence type="ECO:0000313" key="12">
    <source>
        <dbReference type="EMBL" id="MPA70619.1"/>
    </source>
</evidence>
<keyword evidence="6" id="KW-0808">Transferase</keyword>
<dbReference type="Pfam" id="PF06925">
    <property type="entry name" value="MGDG_synth"/>
    <property type="match status" value="1"/>
</dbReference>
<dbReference type="InterPro" id="IPR009695">
    <property type="entry name" value="Diacylglyc_glucosyltr_N"/>
</dbReference>
<proteinExistence type="inferred from homology"/>
<comment type="similarity">
    <text evidence="1">Belongs to the glycosyltransferase 28 family.</text>
</comment>
<dbReference type="EMBL" id="GHES01040060">
    <property type="protein sequence ID" value="MPA70619.1"/>
    <property type="molecule type" value="Transcribed_RNA"/>
</dbReference>
<keyword evidence="4" id="KW-0934">Plastid</keyword>
<dbReference type="PANTHER" id="PTHR43025:SF3">
    <property type="entry name" value="MONOGALACTOSYLDIACYLGLYCEROL SYNTHASE 1, CHLOROPLASTIC"/>
    <property type="match status" value="1"/>
</dbReference>
<feature type="domain" description="Diacylglycerol glucosyltransferase N-terminal" evidence="11">
    <location>
        <begin position="147"/>
        <end position="315"/>
    </location>
</feature>
<evidence type="ECO:0000256" key="6">
    <source>
        <dbReference type="ARBA" id="ARBA00022679"/>
    </source>
</evidence>
<evidence type="ECO:0000256" key="8">
    <source>
        <dbReference type="ARBA" id="ARBA00023136"/>
    </source>
</evidence>
<name>A0A5B7BP34_DAVIN</name>
<dbReference type="GO" id="GO:0046509">
    <property type="term" value="F:1,2-diacylglycerol 3-beta-galactosyltransferase activity"/>
    <property type="evidence" value="ECO:0007669"/>
    <property type="project" value="UniProtKB-EC"/>
</dbReference>
<evidence type="ECO:0000256" key="3">
    <source>
        <dbReference type="ARBA" id="ARBA00022528"/>
    </source>
</evidence>
<evidence type="ECO:0000256" key="9">
    <source>
        <dbReference type="ARBA" id="ARBA00046299"/>
    </source>
</evidence>
<evidence type="ECO:0000259" key="10">
    <source>
        <dbReference type="Pfam" id="PF04101"/>
    </source>
</evidence>
<feature type="domain" description="Glycosyl transferase family 28 C-terminal" evidence="10">
    <location>
        <begin position="375"/>
        <end position="440"/>
    </location>
</feature>
<accession>A0A5B7BP34</accession>
<evidence type="ECO:0000256" key="4">
    <source>
        <dbReference type="ARBA" id="ARBA00022640"/>
    </source>
</evidence>
<evidence type="ECO:0000256" key="7">
    <source>
        <dbReference type="ARBA" id="ARBA00022946"/>
    </source>
</evidence>
<keyword evidence="5" id="KW-0328">Glycosyltransferase</keyword>
<protein>
    <recommendedName>
        <fullName evidence="2">monogalactosyldiacylglycerol synthase</fullName>
        <ecNumber evidence="2">2.4.1.46</ecNumber>
    </recommendedName>
</protein>
<sequence length="524" mass="57615">MQPSSVTQERSSVFSFVSKLGRFTFDSRLNTLNSDGYSSLLSNYLYFDGFGGCVGEKKSKVVASLSLGGRSASSVRKLFIEFNRVVRFHCERIPIGFASVRIGSGDSNGLKVDGAGVLEDEGLPLNGVESDSPKKVLILMSDTGGGHRASAEAIKAAFNEEFGDDYQVFVTDLWTDHTPWPFNQLPRSYSFLVKHGPLWKMTYYASAPRVVHQSNFAATSAFIAREVAKGLMKYQPDIIISVHPLMQHVPLRILRAKGLLEKIVFTTVVTDLSTCHPTWFHKLVTRCYCPTDEVAKRAKKAGLQPSQIKVYGLPVRPSFVKPVRPKDELRKELGMDEDLPAVLLMGGGEGMGPIEATARALGNSLYDESLGEPLGQVLVICGRNKKLANRLLSINWKIPVQVKGFVTKMEECMGACDCIITKAGPGTIAEAMIQGLPIILNDYIAGQEVGNVPYVVENGCGKFSKSPKEIANIVAQWFGPKAYELKAMSENALRLARPDAVFKIVHDLHELVRQKSFVPQYCST</sequence>
<dbReference type="SUPFAM" id="SSF53756">
    <property type="entry name" value="UDP-Glycosyltransferase/glycogen phosphorylase"/>
    <property type="match status" value="1"/>
</dbReference>
<keyword evidence="8" id="KW-0472">Membrane</keyword>
<evidence type="ECO:0000256" key="2">
    <source>
        <dbReference type="ARBA" id="ARBA00012615"/>
    </source>
</evidence>
<dbReference type="GO" id="GO:0009247">
    <property type="term" value="P:glycolipid biosynthetic process"/>
    <property type="evidence" value="ECO:0007669"/>
    <property type="project" value="InterPro"/>
</dbReference>
<evidence type="ECO:0000256" key="5">
    <source>
        <dbReference type="ARBA" id="ARBA00022676"/>
    </source>
</evidence>
<organism evidence="12">
    <name type="scientific">Davidia involucrata</name>
    <name type="common">Dove tree</name>
    <dbReference type="NCBI Taxonomy" id="16924"/>
    <lineage>
        <taxon>Eukaryota</taxon>
        <taxon>Viridiplantae</taxon>
        <taxon>Streptophyta</taxon>
        <taxon>Embryophyta</taxon>
        <taxon>Tracheophyta</taxon>
        <taxon>Spermatophyta</taxon>
        <taxon>Magnoliopsida</taxon>
        <taxon>eudicotyledons</taxon>
        <taxon>Gunneridae</taxon>
        <taxon>Pentapetalae</taxon>
        <taxon>asterids</taxon>
        <taxon>Cornales</taxon>
        <taxon>Nyssaceae</taxon>
        <taxon>Davidia</taxon>
    </lineage>
</organism>
<comment type="subcellular location">
    <subcellularLocation>
        <location evidence="9">Plastid</location>
        <location evidence="9">Chloroplast membrane</location>
    </subcellularLocation>
</comment>
<keyword evidence="3" id="KW-0150">Chloroplast</keyword>
<dbReference type="EC" id="2.4.1.46" evidence="2"/>
<dbReference type="PANTHER" id="PTHR43025">
    <property type="entry name" value="MONOGALACTOSYLDIACYLGLYCEROL SYNTHASE"/>
    <property type="match status" value="1"/>
</dbReference>
<gene>
    <name evidence="12" type="ORF">Din_040060</name>
</gene>
<dbReference type="InterPro" id="IPR050519">
    <property type="entry name" value="Glycosyltransf_28_UgtP"/>
</dbReference>
<dbReference type="GO" id="GO:0031969">
    <property type="term" value="C:chloroplast membrane"/>
    <property type="evidence" value="ECO:0007669"/>
    <property type="project" value="UniProtKB-SubCell"/>
</dbReference>
<evidence type="ECO:0000259" key="11">
    <source>
        <dbReference type="Pfam" id="PF06925"/>
    </source>
</evidence>
<dbReference type="CDD" id="cd17507">
    <property type="entry name" value="GT28_Beta-DGS-like"/>
    <property type="match status" value="1"/>
</dbReference>
<evidence type="ECO:0000256" key="1">
    <source>
        <dbReference type="ARBA" id="ARBA00006962"/>
    </source>
</evidence>
<dbReference type="InterPro" id="IPR007235">
    <property type="entry name" value="Glyco_trans_28_C"/>
</dbReference>
<dbReference type="Gene3D" id="3.40.50.2000">
    <property type="entry name" value="Glycogen Phosphorylase B"/>
    <property type="match status" value="1"/>
</dbReference>